<keyword evidence="3 6" id="KW-0812">Transmembrane</keyword>
<evidence type="ECO:0000259" key="7">
    <source>
        <dbReference type="Pfam" id="PF13396"/>
    </source>
</evidence>
<evidence type="ECO:0000256" key="5">
    <source>
        <dbReference type="ARBA" id="ARBA00023136"/>
    </source>
</evidence>
<accession>A0ABT6MID3</accession>
<keyword evidence="9" id="KW-1185">Reference proteome</keyword>
<organism evidence="8 9">
    <name type="scientific">Prescottella agglutinans</name>
    <dbReference type="NCBI Taxonomy" id="1644129"/>
    <lineage>
        <taxon>Bacteria</taxon>
        <taxon>Bacillati</taxon>
        <taxon>Actinomycetota</taxon>
        <taxon>Actinomycetes</taxon>
        <taxon>Mycobacteriales</taxon>
        <taxon>Nocardiaceae</taxon>
        <taxon>Prescottella</taxon>
    </lineage>
</organism>
<feature type="transmembrane region" description="Helical" evidence="6">
    <location>
        <begin position="20"/>
        <end position="39"/>
    </location>
</feature>
<feature type="domain" description="Cardiolipin synthase N-terminal" evidence="7">
    <location>
        <begin position="30"/>
        <end position="72"/>
    </location>
</feature>
<evidence type="ECO:0000256" key="2">
    <source>
        <dbReference type="ARBA" id="ARBA00022475"/>
    </source>
</evidence>
<comment type="subcellular location">
    <subcellularLocation>
        <location evidence="1">Cell membrane</location>
        <topology evidence="1">Multi-pass membrane protein</topology>
    </subcellularLocation>
</comment>
<reference evidence="8 9" key="1">
    <citation type="submission" date="2023-04" db="EMBL/GenBank/DDBJ databases">
        <title>Forest soil microbial communities from Buena Vista Peninsula, Colon Province, Panama.</title>
        <authorList>
            <person name="Bouskill N."/>
        </authorList>
    </citation>
    <scope>NUCLEOTIDE SEQUENCE [LARGE SCALE GENOMIC DNA]</scope>
    <source>
        <strain evidence="8 9">CFH S0262</strain>
    </source>
</reference>
<gene>
    <name evidence="8" type="ORF">M2280_005334</name>
</gene>
<evidence type="ECO:0000256" key="1">
    <source>
        <dbReference type="ARBA" id="ARBA00004651"/>
    </source>
</evidence>
<evidence type="ECO:0000256" key="4">
    <source>
        <dbReference type="ARBA" id="ARBA00022989"/>
    </source>
</evidence>
<feature type="transmembrane region" description="Helical" evidence="6">
    <location>
        <begin position="51"/>
        <end position="71"/>
    </location>
</feature>
<dbReference type="Proteomes" id="UP001160334">
    <property type="component" value="Unassembled WGS sequence"/>
</dbReference>
<name>A0ABT6MID3_9NOCA</name>
<sequence>MEGAFYVDHNPTLPLSFDIRATLIMLTYVVLTVAALISIFRIRHDRAGSKFLWSALVIVLPLIGPAAWFLLGAPPLRRRAKLQWMPHSATGFAPTSLQAVSARIRAGG</sequence>
<evidence type="ECO:0000313" key="9">
    <source>
        <dbReference type="Proteomes" id="UP001160334"/>
    </source>
</evidence>
<evidence type="ECO:0000256" key="3">
    <source>
        <dbReference type="ARBA" id="ARBA00022692"/>
    </source>
</evidence>
<protein>
    <recommendedName>
        <fullName evidence="7">Cardiolipin synthase N-terminal domain-containing protein</fullName>
    </recommendedName>
</protein>
<dbReference type="Pfam" id="PF13396">
    <property type="entry name" value="PLDc_N"/>
    <property type="match status" value="1"/>
</dbReference>
<dbReference type="InterPro" id="IPR027379">
    <property type="entry name" value="CLS_N"/>
</dbReference>
<keyword evidence="5 6" id="KW-0472">Membrane</keyword>
<dbReference type="EMBL" id="JARXVC010000018">
    <property type="protein sequence ID" value="MDH6284082.1"/>
    <property type="molecule type" value="Genomic_DNA"/>
</dbReference>
<proteinExistence type="predicted"/>
<keyword evidence="4 6" id="KW-1133">Transmembrane helix</keyword>
<evidence type="ECO:0000313" key="8">
    <source>
        <dbReference type="EMBL" id="MDH6284082.1"/>
    </source>
</evidence>
<keyword evidence="2" id="KW-1003">Cell membrane</keyword>
<comment type="caution">
    <text evidence="8">The sequence shown here is derived from an EMBL/GenBank/DDBJ whole genome shotgun (WGS) entry which is preliminary data.</text>
</comment>
<evidence type="ECO:0000256" key="6">
    <source>
        <dbReference type="SAM" id="Phobius"/>
    </source>
</evidence>